<sequence>MSDPTVRRGGGSWILIEILINAIGKMGACRFSLRVWRRERAGAGFPGIDGNAERRSRFSTVQYSRPVIASNSDSDSGSGLEQAGQKPKLKLKLKLKLRPTPRPRPRCFFRFKAPGRGEHRFRRDGYRGLSQRSINAFNPGSESR</sequence>
<dbReference type="GeneID" id="19202843"/>
<organism evidence="2 3">
    <name type="scientific">Coniophora puteana (strain RWD-64-598)</name>
    <name type="common">Brown rot fungus</name>
    <dbReference type="NCBI Taxonomy" id="741705"/>
    <lineage>
        <taxon>Eukaryota</taxon>
        <taxon>Fungi</taxon>
        <taxon>Dikarya</taxon>
        <taxon>Basidiomycota</taxon>
        <taxon>Agaricomycotina</taxon>
        <taxon>Agaricomycetes</taxon>
        <taxon>Agaricomycetidae</taxon>
        <taxon>Boletales</taxon>
        <taxon>Coniophorineae</taxon>
        <taxon>Coniophoraceae</taxon>
        <taxon>Coniophora</taxon>
    </lineage>
</organism>
<feature type="compositionally biased region" description="Polar residues" evidence="1">
    <location>
        <begin position="68"/>
        <end position="79"/>
    </location>
</feature>
<dbReference type="KEGG" id="cput:CONPUDRAFT_151402"/>
<evidence type="ECO:0000313" key="2">
    <source>
        <dbReference type="EMBL" id="EIW84380.1"/>
    </source>
</evidence>
<evidence type="ECO:0000313" key="3">
    <source>
        <dbReference type="Proteomes" id="UP000053558"/>
    </source>
</evidence>
<dbReference type="Proteomes" id="UP000053558">
    <property type="component" value="Unassembled WGS sequence"/>
</dbReference>
<dbReference type="RefSeq" id="XP_007766090.1">
    <property type="nucleotide sequence ID" value="XM_007767900.1"/>
</dbReference>
<evidence type="ECO:0000256" key="1">
    <source>
        <dbReference type="SAM" id="MobiDB-lite"/>
    </source>
</evidence>
<name>A0A5M3MZ14_CONPW</name>
<feature type="compositionally biased region" description="Polar residues" evidence="1">
    <location>
        <begin position="130"/>
        <end position="144"/>
    </location>
</feature>
<proteinExistence type="predicted"/>
<dbReference type="AlphaFoldDB" id="A0A5M3MZ14"/>
<accession>A0A5M3MZ14</accession>
<feature type="region of interest" description="Disordered" evidence="1">
    <location>
        <begin position="118"/>
        <end position="144"/>
    </location>
</feature>
<comment type="caution">
    <text evidence="2">The sequence shown here is derived from an EMBL/GenBank/DDBJ whole genome shotgun (WGS) entry which is preliminary data.</text>
</comment>
<feature type="region of interest" description="Disordered" evidence="1">
    <location>
        <begin position="68"/>
        <end position="88"/>
    </location>
</feature>
<keyword evidence="3" id="KW-1185">Reference proteome</keyword>
<reference evidence="3" key="1">
    <citation type="journal article" date="2012" name="Science">
        <title>The Paleozoic origin of enzymatic lignin decomposition reconstructed from 31 fungal genomes.</title>
        <authorList>
            <person name="Floudas D."/>
            <person name="Binder M."/>
            <person name="Riley R."/>
            <person name="Barry K."/>
            <person name="Blanchette R.A."/>
            <person name="Henrissat B."/>
            <person name="Martinez A.T."/>
            <person name="Otillar R."/>
            <person name="Spatafora J.W."/>
            <person name="Yadav J.S."/>
            <person name="Aerts A."/>
            <person name="Benoit I."/>
            <person name="Boyd A."/>
            <person name="Carlson A."/>
            <person name="Copeland A."/>
            <person name="Coutinho P.M."/>
            <person name="de Vries R.P."/>
            <person name="Ferreira P."/>
            <person name="Findley K."/>
            <person name="Foster B."/>
            <person name="Gaskell J."/>
            <person name="Glotzer D."/>
            <person name="Gorecki P."/>
            <person name="Heitman J."/>
            <person name="Hesse C."/>
            <person name="Hori C."/>
            <person name="Igarashi K."/>
            <person name="Jurgens J.A."/>
            <person name="Kallen N."/>
            <person name="Kersten P."/>
            <person name="Kohler A."/>
            <person name="Kuees U."/>
            <person name="Kumar T.K.A."/>
            <person name="Kuo A."/>
            <person name="LaButti K."/>
            <person name="Larrondo L.F."/>
            <person name="Lindquist E."/>
            <person name="Ling A."/>
            <person name="Lombard V."/>
            <person name="Lucas S."/>
            <person name="Lundell T."/>
            <person name="Martin R."/>
            <person name="McLaughlin D.J."/>
            <person name="Morgenstern I."/>
            <person name="Morin E."/>
            <person name="Murat C."/>
            <person name="Nagy L.G."/>
            <person name="Nolan M."/>
            <person name="Ohm R.A."/>
            <person name="Patyshakuliyeva A."/>
            <person name="Rokas A."/>
            <person name="Ruiz-Duenas F.J."/>
            <person name="Sabat G."/>
            <person name="Salamov A."/>
            <person name="Samejima M."/>
            <person name="Schmutz J."/>
            <person name="Slot J.C."/>
            <person name="St John F."/>
            <person name="Stenlid J."/>
            <person name="Sun H."/>
            <person name="Sun S."/>
            <person name="Syed K."/>
            <person name="Tsang A."/>
            <person name="Wiebenga A."/>
            <person name="Young D."/>
            <person name="Pisabarro A."/>
            <person name="Eastwood D.C."/>
            <person name="Martin F."/>
            <person name="Cullen D."/>
            <person name="Grigoriev I.V."/>
            <person name="Hibbett D.S."/>
        </authorList>
    </citation>
    <scope>NUCLEOTIDE SEQUENCE [LARGE SCALE GENOMIC DNA]</scope>
    <source>
        <strain evidence="3">RWD-64-598 SS2</strain>
    </source>
</reference>
<protein>
    <submittedName>
        <fullName evidence="2">Uncharacterized protein</fullName>
    </submittedName>
</protein>
<dbReference type="EMBL" id="JH711575">
    <property type="protein sequence ID" value="EIW84380.1"/>
    <property type="molecule type" value="Genomic_DNA"/>
</dbReference>
<gene>
    <name evidence="2" type="ORF">CONPUDRAFT_151402</name>
</gene>